<dbReference type="VEuPathDB" id="VectorBase:RSAN_029191"/>
<dbReference type="PANTHER" id="PTHR45845">
    <property type="entry name" value="RHO GUANINE NUCLEOTIDE EXCHANGE FACTOR-RELATED"/>
    <property type="match status" value="1"/>
</dbReference>
<dbReference type="InterPro" id="IPR052231">
    <property type="entry name" value="Rho_GEF_signaling-related"/>
</dbReference>
<dbReference type="PANTHER" id="PTHR45845:SF3">
    <property type="entry name" value="PURATROPHIN-1-LIKE, ISOFORM A"/>
    <property type="match status" value="1"/>
</dbReference>
<protein>
    <submittedName>
        <fullName evidence="2">Uncharacterized protein</fullName>
    </submittedName>
</protein>
<dbReference type="Gene3D" id="1.20.58.60">
    <property type="match status" value="1"/>
</dbReference>
<dbReference type="EMBL" id="JABSTV010001245">
    <property type="protein sequence ID" value="KAH7982998.1"/>
    <property type="molecule type" value="Genomic_DNA"/>
</dbReference>
<feature type="region of interest" description="Disordered" evidence="1">
    <location>
        <begin position="176"/>
        <end position="250"/>
    </location>
</feature>
<sequence length="705" mass="77620">MLVTPASHTLEKSPCEAGVTWLRMKARPESGACCDSGCPGCLQVHQAWPLCFSRRVAIQLCELDSSVLRPGDFYLAAAVGPEDRGPGPARLVLKYRDDLGHLCSRRIDAHDLGRLLAMDWTAPGQETDEQLVTLLKHLLVSVERGLERIEWDSLLAANKNWVCGHRLENCPCKIHASPQQQQPEDANDSEGPTGYDESAKDQATGGFCPCSKSSSGGSSVDSASRRTSASSGVDPGPSSSDDSSSREGSWAGMLLPDGLSALFRERTSLSREEEHDDGYCDNSLAQPTSMSQLGHRLLLSRVACFPGCRDVNGRGIVIISSSAFKDVPELTPSQLAQMLMYFYTIPKCGNFIRESAARVGGDALPYFQIVQVTSQEKLLEFVDKDNLLPEFGGTYAYDHQEWMSFRKFLEPFVSGCRLSGRQLVSVMQELRTSRVPPSSALALQLIDAQKRHIQDTFRDEQLRHLQEEGDTILQELQAYRARSPHNLDYRDALEKSGLLYNELKRAMAKLTKLADKRLQRLQECMLVRTFEEESSQVLSWICKNGAEALSKHFFVADSLSAIQDQEYEFEKFYFLAMPAGSLAQSIHAATNVPSLPRVAVPPWAWKTDGALVGHLGCLMNGRRRGGDPRAGGDRATVRQAPPCSFAYASFRMPVTRCCDRPLRPASTTRGYGSGKEGHAVVPPSIIVVGAPDAYTPSLQFICGFT</sequence>
<feature type="compositionally biased region" description="Low complexity" evidence="1">
    <location>
        <begin position="211"/>
        <end position="249"/>
    </location>
</feature>
<dbReference type="AlphaFoldDB" id="A0A9D4T809"/>
<gene>
    <name evidence="2" type="ORF">HPB52_008653</name>
</gene>
<proteinExistence type="predicted"/>
<evidence type="ECO:0000313" key="2">
    <source>
        <dbReference type="EMBL" id="KAH7982998.1"/>
    </source>
</evidence>
<keyword evidence="3" id="KW-1185">Reference proteome</keyword>
<name>A0A9D4T809_RHISA</name>
<dbReference type="SUPFAM" id="SSF46966">
    <property type="entry name" value="Spectrin repeat"/>
    <property type="match status" value="1"/>
</dbReference>
<reference evidence="2" key="2">
    <citation type="submission" date="2021-09" db="EMBL/GenBank/DDBJ databases">
        <authorList>
            <person name="Jia N."/>
            <person name="Wang J."/>
            <person name="Shi W."/>
            <person name="Du L."/>
            <person name="Sun Y."/>
            <person name="Zhan W."/>
            <person name="Jiang J."/>
            <person name="Wang Q."/>
            <person name="Zhang B."/>
            <person name="Ji P."/>
            <person name="Sakyi L.B."/>
            <person name="Cui X."/>
            <person name="Yuan T."/>
            <person name="Jiang B."/>
            <person name="Yang W."/>
            <person name="Lam T.T.-Y."/>
            <person name="Chang Q."/>
            <person name="Ding S."/>
            <person name="Wang X."/>
            <person name="Zhu J."/>
            <person name="Ruan X."/>
            <person name="Zhao L."/>
            <person name="Wei J."/>
            <person name="Que T."/>
            <person name="Du C."/>
            <person name="Cheng J."/>
            <person name="Dai P."/>
            <person name="Han X."/>
            <person name="Huang E."/>
            <person name="Gao Y."/>
            <person name="Liu J."/>
            <person name="Shao H."/>
            <person name="Ye R."/>
            <person name="Li L."/>
            <person name="Wei W."/>
            <person name="Wang X."/>
            <person name="Wang C."/>
            <person name="Huo Q."/>
            <person name="Li W."/>
            <person name="Guo W."/>
            <person name="Chen H."/>
            <person name="Chen S."/>
            <person name="Zhou L."/>
            <person name="Zhou L."/>
            <person name="Ni X."/>
            <person name="Tian J."/>
            <person name="Zhou Y."/>
            <person name="Sheng Y."/>
            <person name="Liu T."/>
            <person name="Pan Y."/>
            <person name="Xia L."/>
            <person name="Li J."/>
            <person name="Zhao F."/>
            <person name="Cao W."/>
        </authorList>
    </citation>
    <scope>NUCLEOTIDE SEQUENCE</scope>
    <source>
        <strain evidence="2">Rsan-2018</strain>
        <tissue evidence="2">Larvae</tissue>
    </source>
</reference>
<organism evidence="2 3">
    <name type="scientific">Rhipicephalus sanguineus</name>
    <name type="common">Brown dog tick</name>
    <name type="synonym">Ixodes sanguineus</name>
    <dbReference type="NCBI Taxonomy" id="34632"/>
    <lineage>
        <taxon>Eukaryota</taxon>
        <taxon>Metazoa</taxon>
        <taxon>Ecdysozoa</taxon>
        <taxon>Arthropoda</taxon>
        <taxon>Chelicerata</taxon>
        <taxon>Arachnida</taxon>
        <taxon>Acari</taxon>
        <taxon>Parasitiformes</taxon>
        <taxon>Ixodida</taxon>
        <taxon>Ixodoidea</taxon>
        <taxon>Ixodidae</taxon>
        <taxon>Rhipicephalinae</taxon>
        <taxon>Rhipicephalus</taxon>
        <taxon>Rhipicephalus</taxon>
    </lineage>
</organism>
<dbReference type="Proteomes" id="UP000821837">
    <property type="component" value="Chromosome 1"/>
</dbReference>
<evidence type="ECO:0000313" key="3">
    <source>
        <dbReference type="Proteomes" id="UP000821837"/>
    </source>
</evidence>
<reference evidence="2" key="1">
    <citation type="journal article" date="2020" name="Cell">
        <title>Large-Scale Comparative Analyses of Tick Genomes Elucidate Their Genetic Diversity and Vector Capacities.</title>
        <authorList>
            <consortium name="Tick Genome and Microbiome Consortium (TIGMIC)"/>
            <person name="Jia N."/>
            <person name="Wang J."/>
            <person name="Shi W."/>
            <person name="Du L."/>
            <person name="Sun Y."/>
            <person name="Zhan W."/>
            <person name="Jiang J.F."/>
            <person name="Wang Q."/>
            <person name="Zhang B."/>
            <person name="Ji P."/>
            <person name="Bell-Sakyi L."/>
            <person name="Cui X.M."/>
            <person name="Yuan T.T."/>
            <person name="Jiang B.G."/>
            <person name="Yang W.F."/>
            <person name="Lam T.T."/>
            <person name="Chang Q.C."/>
            <person name="Ding S.J."/>
            <person name="Wang X.J."/>
            <person name="Zhu J.G."/>
            <person name="Ruan X.D."/>
            <person name="Zhao L."/>
            <person name="Wei J.T."/>
            <person name="Ye R.Z."/>
            <person name="Que T.C."/>
            <person name="Du C.H."/>
            <person name="Zhou Y.H."/>
            <person name="Cheng J.X."/>
            <person name="Dai P.F."/>
            <person name="Guo W.B."/>
            <person name="Han X.H."/>
            <person name="Huang E.J."/>
            <person name="Li L.F."/>
            <person name="Wei W."/>
            <person name="Gao Y.C."/>
            <person name="Liu J.Z."/>
            <person name="Shao H.Z."/>
            <person name="Wang X."/>
            <person name="Wang C.C."/>
            <person name="Yang T.C."/>
            <person name="Huo Q.B."/>
            <person name="Li W."/>
            <person name="Chen H.Y."/>
            <person name="Chen S.E."/>
            <person name="Zhou L.G."/>
            <person name="Ni X.B."/>
            <person name="Tian J.H."/>
            <person name="Sheng Y."/>
            <person name="Liu T."/>
            <person name="Pan Y.S."/>
            <person name="Xia L.Y."/>
            <person name="Li J."/>
            <person name="Zhao F."/>
            <person name="Cao W.C."/>
        </authorList>
    </citation>
    <scope>NUCLEOTIDE SEQUENCE</scope>
    <source>
        <strain evidence="2">Rsan-2018</strain>
    </source>
</reference>
<accession>A0A9D4T809</accession>
<comment type="caution">
    <text evidence="2">The sequence shown here is derived from an EMBL/GenBank/DDBJ whole genome shotgun (WGS) entry which is preliminary data.</text>
</comment>
<evidence type="ECO:0000256" key="1">
    <source>
        <dbReference type="SAM" id="MobiDB-lite"/>
    </source>
</evidence>